<dbReference type="AlphaFoldDB" id="R8B8L5"/>
<dbReference type="Proteomes" id="UP000014074">
    <property type="component" value="Unassembled WGS sequence"/>
</dbReference>
<dbReference type="GeneID" id="19329688"/>
<proteinExistence type="predicted"/>
<dbReference type="InterPro" id="IPR025363">
    <property type="entry name" value="DUF4267"/>
</dbReference>
<dbReference type="HOGENOM" id="CLU_158122_0_0_1"/>
<accession>R8B8L5</accession>
<dbReference type="Pfam" id="PF14087">
    <property type="entry name" value="DUF4267"/>
    <property type="match status" value="1"/>
</dbReference>
<evidence type="ECO:0000313" key="1">
    <source>
        <dbReference type="EMBL" id="EON95641.1"/>
    </source>
</evidence>
<name>R8B8L5_PHAM7</name>
<dbReference type="EMBL" id="KB933378">
    <property type="protein sequence ID" value="EON95641.1"/>
    <property type="molecule type" value="Genomic_DNA"/>
</dbReference>
<dbReference type="OrthoDB" id="5070419at2759"/>
<gene>
    <name evidence="1" type="ORF">UCRPA7_8800</name>
</gene>
<protein>
    <submittedName>
        <fullName evidence="1">Uncharacterized protein</fullName>
    </submittedName>
</protein>
<dbReference type="KEGG" id="tmn:UCRPA7_8800"/>
<dbReference type="RefSeq" id="XP_007919501.1">
    <property type="nucleotide sequence ID" value="XM_007921310.1"/>
</dbReference>
<sequence length="139" mass="14782">MSSAALSPIPAYLVGTAFLGVGLMAFADPSGAYKQFGIPLSPSLPEKTHPAAYGAASPFLYAKAARDITFGLTYFLLQYTRNARGVTAFSMAAAVTGCVDGWIAWTYGGELRGTAWNHWTGTAVFTAWVAMRLMKHAGH</sequence>
<organism evidence="1 2">
    <name type="scientific">Phaeoacremonium minimum (strain UCR-PA7)</name>
    <name type="common">Esca disease fungus</name>
    <name type="synonym">Togninia minima</name>
    <dbReference type="NCBI Taxonomy" id="1286976"/>
    <lineage>
        <taxon>Eukaryota</taxon>
        <taxon>Fungi</taxon>
        <taxon>Dikarya</taxon>
        <taxon>Ascomycota</taxon>
        <taxon>Pezizomycotina</taxon>
        <taxon>Sordariomycetes</taxon>
        <taxon>Sordariomycetidae</taxon>
        <taxon>Togniniales</taxon>
        <taxon>Togniniaceae</taxon>
        <taxon>Phaeoacremonium</taxon>
    </lineage>
</organism>
<keyword evidence="2" id="KW-1185">Reference proteome</keyword>
<reference evidence="2" key="1">
    <citation type="journal article" date="2013" name="Genome Announc.">
        <title>Draft genome sequence of the ascomycete Phaeoacremonium aleophilum strain UCR-PA7, a causal agent of the esca disease complex in grapevines.</title>
        <authorList>
            <person name="Blanco-Ulate B."/>
            <person name="Rolshausen P."/>
            <person name="Cantu D."/>
        </authorList>
    </citation>
    <scope>NUCLEOTIDE SEQUENCE [LARGE SCALE GENOMIC DNA]</scope>
    <source>
        <strain evidence="2">UCR-PA7</strain>
    </source>
</reference>
<dbReference type="eggNOG" id="ENOG502STIN">
    <property type="taxonomic scope" value="Eukaryota"/>
</dbReference>
<evidence type="ECO:0000313" key="2">
    <source>
        <dbReference type="Proteomes" id="UP000014074"/>
    </source>
</evidence>